<dbReference type="CDD" id="cd00028">
    <property type="entry name" value="B_lectin"/>
    <property type="match status" value="1"/>
</dbReference>
<dbReference type="Pfam" id="PF01453">
    <property type="entry name" value="B_lectin"/>
    <property type="match status" value="1"/>
</dbReference>
<dbReference type="PANTHER" id="PTHR46580">
    <property type="entry name" value="SENSOR KINASE-RELATED"/>
    <property type="match status" value="1"/>
</dbReference>
<name>A0ABU7PB25_9ACTN</name>
<feature type="region of interest" description="Disordered" evidence="2">
    <location>
        <begin position="174"/>
        <end position="246"/>
    </location>
</feature>
<reference evidence="4 5" key="1">
    <citation type="submission" date="2023-12" db="EMBL/GenBank/DDBJ databases">
        <title>Streptomyces sp. V4-01.</title>
        <authorList>
            <person name="Somphong A."/>
            <person name="Phongsopitanun W."/>
        </authorList>
    </citation>
    <scope>NUCLEOTIDE SEQUENCE [LARGE SCALE GENOMIC DNA]</scope>
    <source>
        <strain evidence="4 5">V4-01</strain>
    </source>
</reference>
<gene>
    <name evidence="4" type="ORF">V2S66_13730</name>
</gene>
<proteinExistence type="predicted"/>
<dbReference type="EMBL" id="JAZEWV010000009">
    <property type="protein sequence ID" value="MEE4543023.1"/>
    <property type="molecule type" value="Genomic_DNA"/>
</dbReference>
<evidence type="ECO:0000313" key="4">
    <source>
        <dbReference type="EMBL" id="MEE4543023.1"/>
    </source>
</evidence>
<dbReference type="Proteomes" id="UP001344658">
    <property type="component" value="Unassembled WGS sequence"/>
</dbReference>
<dbReference type="InterPro" id="IPR001480">
    <property type="entry name" value="Bulb-type_lectin_dom"/>
</dbReference>
<dbReference type="InterPro" id="IPR013517">
    <property type="entry name" value="FG-GAP"/>
</dbReference>
<comment type="caution">
    <text evidence="4">The sequence shown here is derived from an EMBL/GenBank/DDBJ whole genome shotgun (WGS) entry which is preliminary data.</text>
</comment>
<evidence type="ECO:0000313" key="5">
    <source>
        <dbReference type="Proteomes" id="UP001344658"/>
    </source>
</evidence>
<dbReference type="SUPFAM" id="SSF51110">
    <property type="entry name" value="alpha-D-mannose-specific plant lectins"/>
    <property type="match status" value="1"/>
</dbReference>
<dbReference type="Pfam" id="PF13517">
    <property type="entry name" value="FG-GAP_3"/>
    <property type="match status" value="2"/>
</dbReference>
<feature type="domain" description="Bulb-type lectin" evidence="3">
    <location>
        <begin position="955"/>
        <end position="1068"/>
    </location>
</feature>
<evidence type="ECO:0000256" key="1">
    <source>
        <dbReference type="ARBA" id="ARBA00022729"/>
    </source>
</evidence>
<protein>
    <submittedName>
        <fullName evidence="4">FG-GAP-like repeat-containing protein</fullName>
    </submittedName>
</protein>
<dbReference type="InterPro" id="IPR036426">
    <property type="entry name" value="Bulb-type_lectin_dom_sf"/>
</dbReference>
<dbReference type="RefSeq" id="WP_330795091.1">
    <property type="nucleotide sequence ID" value="NZ_JAZEWV010000009.1"/>
</dbReference>
<keyword evidence="5" id="KW-1185">Reference proteome</keyword>
<dbReference type="PROSITE" id="PS50927">
    <property type="entry name" value="BULB_LECTIN"/>
    <property type="match status" value="1"/>
</dbReference>
<keyword evidence="1" id="KW-0732">Signal</keyword>
<dbReference type="Gene3D" id="2.40.128.340">
    <property type="match status" value="3"/>
</dbReference>
<feature type="compositionally biased region" description="Polar residues" evidence="2">
    <location>
        <begin position="186"/>
        <end position="209"/>
    </location>
</feature>
<dbReference type="SUPFAM" id="SSF69318">
    <property type="entry name" value="Integrin alpha N-terminal domain"/>
    <property type="match status" value="3"/>
</dbReference>
<dbReference type="SMART" id="SM00108">
    <property type="entry name" value="B_lectin"/>
    <property type="match status" value="1"/>
</dbReference>
<dbReference type="Gene3D" id="2.130.10.130">
    <property type="entry name" value="Integrin alpha, N-terminal"/>
    <property type="match status" value="1"/>
</dbReference>
<evidence type="ECO:0000259" key="3">
    <source>
        <dbReference type="PROSITE" id="PS50927"/>
    </source>
</evidence>
<feature type="region of interest" description="Disordered" evidence="2">
    <location>
        <begin position="1"/>
        <end position="27"/>
    </location>
</feature>
<sequence>MSDEDKALQQAQSTGQPAEVVSARTELSDEWANPSGTFSVRRYGSPVRVFRGGAWVPTDPTLVFAPDGSVVPKAATVAVTFSGGGSGPLLSGVKDGRTLTLSWPTALPVPVLDGNVATYSDILPGVDLQLKAEVEGFSQLIVVKTAEAAQNPALATLRYTMSTVGLTVATDTDTGSVTATDPAGQSVFTSPTPLMWDSTTQSSDGTAPSATRTAWTKAAAAEPADTADGTPADTFEPPPGAQDAQMATSVNGSTLSITPDQSLLTGADTRYPVYIDPSWAWGKRQNWTRVYKKYPNTSYWNANEVARVGYENETYGLSRSFFQWDISNIEHAAVISSTFRIKNVWSWSPQKTPVDLWQTGPISSKSTWNHQPARIGSDPLATVVDAKGWGDVPAGNLEFDLTPKIKEAAAHANSSVTLGLYAGNEADTYGWKKFDPKTAVLETTYNHAPGQPNGLGTNPKTSCTAGGLIGNTTVSLHATVDDQDAGNLTARFQVFPAGSSTAVVNQTIPALKGRVATLVVPDANLPTGSYTWKANATDPMNATSQWSQTCTFSVDRTRPAMPPRINSTVFPPGDAGWPANTGKARATADFTIAANGVKDAAEYGWYTDYDPQVNYVPAPGGATATVPVTPPGYGPHFMYAFSIDAAGNRSDTATYVYYAAGSGVRDAPADLNGDGNDDIWNVDSNGTLLTYAGQGDGDFSSATNGGQSFDAAQVASRGDWGQDGYNDLVTLEPAATGAAKDLWEYPNNGSGIATVSGIDGGKQALTVACPAATEPTDDNPDGCTTGDDHWHDADQIIAPGDLNGDGAPDLLVKEGKLLWAYYGDRATKRLDIHGEPVVVGGNDWNKFTVIAPGDLNGDGLPDLLLRDTTSGDLLRALGRTGEQPGVVDPTTWGDPAQRVKVGSGLTAAYAALGAADFDNDGKPDLWARKADNTMVGWFGKYTSNTLTGYGAQFSIDGVVGGTRIPAGTTLTSGAGFASRSVKLTMQTDGNLVITNNSGSTVWSTGTSGNPGATAVMQADGNLVLYKPDGSTALWSSKTHQAGGYALLQDRGSLVVYNVKGQSQWSSGTAARHDYTGEGRSDVADWYNFADGHDGMHTFSALSDGTLTTPSASYTSAADIWYGPHMKLVTGDYNGDGLGDAAFLYGFQDGSVKLYTALNNGTGGFKTPTASWSVPPGQWYFDHVSVQSGDFNGDGRDDVAAWYNFADGSDGLFTFTATVQGGFNAPFESWSATPGNWDVNSMKFVTGDFNGDGRDDIGALYGYNDGHLTTFSFLAGPTGGFQTPKPSWTSATWGTFVRAFPQAGDFNGDGKDDMVIWYDAADGHDALHTLTAKSDGSGGFNAPYQAWTIPPDNMYYPNMKVVTGDYNGDGRDDVAAMYGYADGSVAMLSWTARPDASGTFTGFTRGWSTPPGNWTFGNVSLLATHS</sequence>
<organism evidence="4 5">
    <name type="scientific">Actinacidiphila polyblastidii</name>
    <dbReference type="NCBI Taxonomy" id="3110430"/>
    <lineage>
        <taxon>Bacteria</taxon>
        <taxon>Bacillati</taxon>
        <taxon>Actinomycetota</taxon>
        <taxon>Actinomycetes</taxon>
        <taxon>Kitasatosporales</taxon>
        <taxon>Streptomycetaceae</taxon>
        <taxon>Actinacidiphila</taxon>
    </lineage>
</organism>
<feature type="compositionally biased region" description="Low complexity" evidence="2">
    <location>
        <begin position="210"/>
        <end position="234"/>
    </location>
</feature>
<evidence type="ECO:0000256" key="2">
    <source>
        <dbReference type="SAM" id="MobiDB-lite"/>
    </source>
</evidence>
<dbReference type="Gene3D" id="2.90.10.10">
    <property type="entry name" value="Bulb-type lectin domain"/>
    <property type="match status" value="2"/>
</dbReference>
<accession>A0ABU7PB25</accession>
<dbReference type="InterPro" id="IPR028994">
    <property type="entry name" value="Integrin_alpha_N"/>
</dbReference>